<protein>
    <recommendedName>
        <fullName evidence="5">Oxidoreductase</fullName>
    </recommendedName>
</protein>
<dbReference type="Proteomes" id="UP000176608">
    <property type="component" value="Unassembled WGS sequence"/>
</dbReference>
<proteinExistence type="predicted"/>
<feature type="domain" description="Gfo/Idh/MocA-like oxidoreductase N-terminal" evidence="1">
    <location>
        <begin position="6"/>
        <end position="123"/>
    </location>
</feature>
<dbReference type="EMBL" id="MEVA01000017">
    <property type="protein sequence ID" value="OGC47035.1"/>
    <property type="molecule type" value="Genomic_DNA"/>
</dbReference>
<dbReference type="InterPro" id="IPR051450">
    <property type="entry name" value="Gfo/Idh/MocA_Oxidoreductases"/>
</dbReference>
<dbReference type="Gene3D" id="3.30.360.10">
    <property type="entry name" value="Dihydrodipicolinate Reductase, domain 2"/>
    <property type="match status" value="1"/>
</dbReference>
<organism evidence="3 4">
    <name type="scientific">candidate division WWE3 bacterium RIFCSPHIGHO2_01_FULL_42_13</name>
    <dbReference type="NCBI Taxonomy" id="1802617"/>
    <lineage>
        <taxon>Bacteria</taxon>
        <taxon>Katanobacteria</taxon>
    </lineage>
</organism>
<feature type="domain" description="GFO/IDH/MocA-like oxidoreductase" evidence="2">
    <location>
        <begin position="132"/>
        <end position="240"/>
    </location>
</feature>
<dbReference type="Pfam" id="PF01408">
    <property type="entry name" value="GFO_IDH_MocA"/>
    <property type="match status" value="1"/>
</dbReference>
<dbReference type="PANTHER" id="PTHR43377:SF1">
    <property type="entry name" value="BILIVERDIN REDUCTASE A"/>
    <property type="match status" value="1"/>
</dbReference>
<gene>
    <name evidence="3" type="ORF">A2886_03040</name>
</gene>
<evidence type="ECO:0008006" key="5">
    <source>
        <dbReference type="Google" id="ProtNLM"/>
    </source>
</evidence>
<dbReference type="InterPro" id="IPR055170">
    <property type="entry name" value="GFO_IDH_MocA-like_dom"/>
</dbReference>
<accession>A0A1F4UQ06</accession>
<dbReference type="PANTHER" id="PTHR43377">
    <property type="entry name" value="BILIVERDIN REDUCTASE A"/>
    <property type="match status" value="1"/>
</dbReference>
<dbReference type="Pfam" id="PF22725">
    <property type="entry name" value="GFO_IDH_MocA_C3"/>
    <property type="match status" value="1"/>
</dbReference>
<comment type="caution">
    <text evidence="3">The sequence shown here is derived from an EMBL/GenBank/DDBJ whole genome shotgun (WGS) entry which is preliminary data.</text>
</comment>
<dbReference type="AlphaFoldDB" id="A0A1F4UQ06"/>
<evidence type="ECO:0000313" key="4">
    <source>
        <dbReference type="Proteomes" id="UP000176608"/>
    </source>
</evidence>
<dbReference type="STRING" id="1802617.A2886_03040"/>
<evidence type="ECO:0000259" key="2">
    <source>
        <dbReference type="Pfam" id="PF22725"/>
    </source>
</evidence>
<dbReference type="SUPFAM" id="SSF55347">
    <property type="entry name" value="Glyceraldehyde-3-phosphate dehydrogenase-like, C-terminal domain"/>
    <property type="match status" value="1"/>
</dbReference>
<dbReference type="GO" id="GO:0000166">
    <property type="term" value="F:nucleotide binding"/>
    <property type="evidence" value="ECO:0007669"/>
    <property type="project" value="InterPro"/>
</dbReference>
<name>A0A1F4UQ06_UNCKA</name>
<sequence length="332" mass="36871">MPEQSRVGVIGAGNIGRHHIRNYSEMPETELVAISDPDTKKTPELAEQYGVRYYKNYIDMLEDCELKAVSIAVPTLLHHEIASETITRGIHTLVEKPIAATPEEALELIDLAEQNGVILTVGHIERYNPVIDKLKAMIDSGQLGTILTVESRRIGGFPLNEPKTDVMTDLAIHDVDIINYLLGTEGELREANGHRTHHSTEIDSAEIVLDYNGVSGIILANWITPVKIREIIITGSKGYLKANYITQEITLYEKMTIVDQNTFEEFVDAFGEPDEHIIRPAKKEPMRRQLGAFALAVSGRNSELLVDPKDALSALKVVIAAAEFIKDRKNGN</sequence>
<evidence type="ECO:0000313" key="3">
    <source>
        <dbReference type="EMBL" id="OGC47035.1"/>
    </source>
</evidence>
<dbReference type="InterPro" id="IPR036291">
    <property type="entry name" value="NAD(P)-bd_dom_sf"/>
</dbReference>
<dbReference type="InterPro" id="IPR000683">
    <property type="entry name" value="Gfo/Idh/MocA-like_OxRdtase_N"/>
</dbReference>
<reference evidence="3 4" key="1">
    <citation type="journal article" date="2016" name="Nat. Commun.">
        <title>Thousands of microbial genomes shed light on interconnected biogeochemical processes in an aquifer system.</title>
        <authorList>
            <person name="Anantharaman K."/>
            <person name="Brown C.T."/>
            <person name="Hug L.A."/>
            <person name="Sharon I."/>
            <person name="Castelle C.J."/>
            <person name="Probst A.J."/>
            <person name="Thomas B.C."/>
            <person name="Singh A."/>
            <person name="Wilkins M.J."/>
            <person name="Karaoz U."/>
            <person name="Brodie E.L."/>
            <person name="Williams K.H."/>
            <person name="Hubbard S.S."/>
            <person name="Banfield J.F."/>
        </authorList>
    </citation>
    <scope>NUCLEOTIDE SEQUENCE [LARGE SCALE GENOMIC DNA]</scope>
</reference>
<evidence type="ECO:0000259" key="1">
    <source>
        <dbReference type="Pfam" id="PF01408"/>
    </source>
</evidence>
<dbReference type="SUPFAM" id="SSF51735">
    <property type="entry name" value="NAD(P)-binding Rossmann-fold domains"/>
    <property type="match status" value="1"/>
</dbReference>
<dbReference type="Gene3D" id="3.40.50.720">
    <property type="entry name" value="NAD(P)-binding Rossmann-like Domain"/>
    <property type="match status" value="1"/>
</dbReference>